<dbReference type="EC" id="2.3.1.39" evidence="2"/>
<protein>
    <recommendedName>
        <fullName evidence="2">[acyl-carrier-protein] S-malonyltransferase</fullName>
        <ecNumber evidence="2">2.3.1.39</ecNumber>
    </recommendedName>
</protein>
<comment type="catalytic activity">
    <reaction evidence="5">
        <text>holo-[ACP] + malonyl-CoA = malonyl-[ACP] + CoA</text>
        <dbReference type="Rhea" id="RHEA:41792"/>
        <dbReference type="Rhea" id="RHEA-COMP:9623"/>
        <dbReference type="Rhea" id="RHEA-COMP:9685"/>
        <dbReference type="ChEBI" id="CHEBI:57287"/>
        <dbReference type="ChEBI" id="CHEBI:57384"/>
        <dbReference type="ChEBI" id="CHEBI:64479"/>
        <dbReference type="ChEBI" id="CHEBI:78449"/>
        <dbReference type="EC" id="2.3.1.39"/>
    </reaction>
</comment>
<name>A0A381SMS1_9ZZZZ</name>
<accession>A0A381SMS1</accession>
<dbReference type="Gene3D" id="3.30.70.250">
    <property type="entry name" value="Malonyl-CoA ACP transacylase, ACP-binding"/>
    <property type="match status" value="1"/>
</dbReference>
<dbReference type="Pfam" id="PF00698">
    <property type="entry name" value="Acyl_transf_1"/>
    <property type="match status" value="1"/>
</dbReference>
<keyword evidence="4" id="KW-0012">Acyltransferase</keyword>
<comment type="similarity">
    <text evidence="1">Belongs to the FabD family.</text>
</comment>
<evidence type="ECO:0000256" key="5">
    <source>
        <dbReference type="ARBA" id="ARBA00048462"/>
    </source>
</evidence>
<dbReference type="SUPFAM" id="SSF55048">
    <property type="entry name" value="Probable ACP-binding domain of malonyl-CoA ACP transacylase"/>
    <property type="match status" value="1"/>
</dbReference>
<dbReference type="GO" id="GO:0004314">
    <property type="term" value="F:[acyl-carrier-protein] S-malonyltransferase activity"/>
    <property type="evidence" value="ECO:0007669"/>
    <property type="project" value="UniProtKB-EC"/>
</dbReference>
<dbReference type="InterPro" id="IPR024925">
    <property type="entry name" value="Malonyl_CoA-ACP_transAc"/>
</dbReference>
<evidence type="ECO:0000256" key="2">
    <source>
        <dbReference type="ARBA" id="ARBA00013258"/>
    </source>
</evidence>
<dbReference type="NCBIfam" id="TIGR00128">
    <property type="entry name" value="fabD"/>
    <property type="match status" value="1"/>
</dbReference>
<feature type="domain" description="Malonyl-CoA:ACP transacylase (MAT)" evidence="6">
    <location>
        <begin position="1"/>
        <end position="285"/>
    </location>
</feature>
<dbReference type="Gene3D" id="3.40.366.10">
    <property type="entry name" value="Malonyl-Coenzyme A Acyl Carrier Protein, domain 2"/>
    <property type="match status" value="1"/>
</dbReference>
<dbReference type="GO" id="GO:0005829">
    <property type="term" value="C:cytosol"/>
    <property type="evidence" value="ECO:0007669"/>
    <property type="project" value="TreeGrafter"/>
</dbReference>
<dbReference type="InterPro" id="IPR016035">
    <property type="entry name" value="Acyl_Trfase/lysoPLipase"/>
</dbReference>
<evidence type="ECO:0000259" key="6">
    <source>
        <dbReference type="SMART" id="SM00827"/>
    </source>
</evidence>
<dbReference type="EMBL" id="UINC01003326">
    <property type="protein sequence ID" value="SVA05325.1"/>
    <property type="molecule type" value="Genomic_DNA"/>
</dbReference>
<dbReference type="InterPro" id="IPR050858">
    <property type="entry name" value="Mal-CoA-ACP_Trans/PKS_FabD"/>
</dbReference>
<dbReference type="InterPro" id="IPR014043">
    <property type="entry name" value="Acyl_transferase_dom"/>
</dbReference>
<dbReference type="GO" id="GO:0006633">
    <property type="term" value="P:fatty acid biosynthetic process"/>
    <property type="evidence" value="ECO:0007669"/>
    <property type="project" value="TreeGrafter"/>
</dbReference>
<dbReference type="InterPro" id="IPR016036">
    <property type="entry name" value="Malonyl_transacylase_ACP-bd"/>
</dbReference>
<dbReference type="AlphaFoldDB" id="A0A381SMS1"/>
<dbReference type="PANTHER" id="PTHR42681:SF1">
    <property type="entry name" value="MALONYL-COA-ACYL CARRIER PROTEIN TRANSACYLASE, MITOCHONDRIAL"/>
    <property type="match status" value="1"/>
</dbReference>
<gene>
    <name evidence="7" type="ORF">METZ01_LOCUS58179</name>
</gene>
<dbReference type="InterPro" id="IPR004410">
    <property type="entry name" value="Malonyl_CoA-ACP_transAc_FabD"/>
</dbReference>
<evidence type="ECO:0000256" key="1">
    <source>
        <dbReference type="ARBA" id="ARBA00008217"/>
    </source>
</evidence>
<evidence type="ECO:0000256" key="4">
    <source>
        <dbReference type="ARBA" id="ARBA00023315"/>
    </source>
</evidence>
<reference evidence="7" key="1">
    <citation type="submission" date="2018-05" db="EMBL/GenBank/DDBJ databases">
        <authorList>
            <person name="Lanie J.A."/>
            <person name="Ng W.-L."/>
            <person name="Kazmierczak K.M."/>
            <person name="Andrzejewski T.M."/>
            <person name="Davidsen T.M."/>
            <person name="Wayne K.J."/>
            <person name="Tettelin H."/>
            <person name="Glass J.I."/>
            <person name="Rusch D."/>
            <person name="Podicherti R."/>
            <person name="Tsui H.-C.T."/>
            <person name="Winkler M.E."/>
        </authorList>
    </citation>
    <scope>NUCLEOTIDE SEQUENCE</scope>
</reference>
<dbReference type="PIRSF" id="PIRSF000446">
    <property type="entry name" value="Mct"/>
    <property type="match status" value="1"/>
</dbReference>
<dbReference type="FunFam" id="3.30.70.250:FF:000001">
    <property type="entry name" value="Malonyl CoA-acyl carrier protein transacylase"/>
    <property type="match status" value="1"/>
</dbReference>
<dbReference type="PANTHER" id="PTHR42681">
    <property type="entry name" value="MALONYL-COA-ACYL CARRIER PROTEIN TRANSACYLASE, MITOCHONDRIAL"/>
    <property type="match status" value="1"/>
</dbReference>
<evidence type="ECO:0000256" key="3">
    <source>
        <dbReference type="ARBA" id="ARBA00022679"/>
    </source>
</evidence>
<keyword evidence="3" id="KW-0808">Transferase</keyword>
<sequence length="294" mass="31896">MGKDFYEHVPAARQLFEEANEVLGYDLASICFNGPDETLKLTENTQPALLVHSTMALKMLRENGINPLLAAGHSLGEFSALVSAGALKFSDAVRLVHLRGKFMQEAVPVGRGSMAAIIGLPVDTIQELCDKVSSDSNIVQLANLNSPIQNVIAGHKECVEKVSKDALAAGAKKTVVLPVSAPFHSALMKPAEIKLQKELKDTAFYDLSFPIINNIEAKPITLGVDARESLVKQVCSSVRWSETMQCIVDREIDTVVELGSGKVLSGLMRRFDKSINCYQVGDRESLSQTLSAIQ</sequence>
<dbReference type="InterPro" id="IPR001227">
    <property type="entry name" value="Ac_transferase_dom_sf"/>
</dbReference>
<dbReference type="SMART" id="SM00827">
    <property type="entry name" value="PKS_AT"/>
    <property type="match status" value="1"/>
</dbReference>
<proteinExistence type="inferred from homology"/>
<dbReference type="SUPFAM" id="SSF52151">
    <property type="entry name" value="FabD/lysophospholipase-like"/>
    <property type="match status" value="1"/>
</dbReference>
<organism evidence="7">
    <name type="scientific">marine metagenome</name>
    <dbReference type="NCBI Taxonomy" id="408172"/>
    <lineage>
        <taxon>unclassified sequences</taxon>
        <taxon>metagenomes</taxon>
        <taxon>ecological metagenomes</taxon>
    </lineage>
</organism>
<evidence type="ECO:0000313" key="7">
    <source>
        <dbReference type="EMBL" id="SVA05325.1"/>
    </source>
</evidence>